<name>A0A0S4J580_BODSA</name>
<keyword evidence="2" id="KW-1133">Transmembrane helix</keyword>
<dbReference type="Proteomes" id="UP000051952">
    <property type="component" value="Unassembled WGS sequence"/>
</dbReference>
<feature type="compositionally biased region" description="Basic and acidic residues" evidence="1">
    <location>
        <begin position="67"/>
        <end position="77"/>
    </location>
</feature>
<evidence type="ECO:0000256" key="1">
    <source>
        <dbReference type="SAM" id="MobiDB-lite"/>
    </source>
</evidence>
<organism evidence="3 4">
    <name type="scientific">Bodo saltans</name>
    <name type="common">Flagellated protozoan</name>
    <dbReference type="NCBI Taxonomy" id="75058"/>
    <lineage>
        <taxon>Eukaryota</taxon>
        <taxon>Discoba</taxon>
        <taxon>Euglenozoa</taxon>
        <taxon>Kinetoplastea</taxon>
        <taxon>Metakinetoplastina</taxon>
        <taxon>Eubodonida</taxon>
        <taxon>Bodonidae</taxon>
        <taxon>Bodo</taxon>
    </lineage>
</organism>
<proteinExistence type="predicted"/>
<protein>
    <submittedName>
        <fullName evidence="3">Transmembrane protein, putative</fullName>
    </submittedName>
</protein>
<keyword evidence="4" id="KW-1185">Reference proteome</keyword>
<sequence length="77" mass="8236">MFSRTTVKRYTTQAATSFNHSGSSGSTGLNVAAFIGGIMVIPSVLIGCNIFPSTRRPSQVPMYTGSAKHEAKYGKQH</sequence>
<keyword evidence="2 3" id="KW-0812">Transmembrane</keyword>
<dbReference type="VEuPathDB" id="TriTrypDB:BSAL_87070"/>
<keyword evidence="2" id="KW-0472">Membrane</keyword>
<dbReference type="EMBL" id="CYKH01001076">
    <property type="protein sequence ID" value="CUG82349.1"/>
    <property type="molecule type" value="Genomic_DNA"/>
</dbReference>
<accession>A0A0S4J580</accession>
<dbReference type="AlphaFoldDB" id="A0A0S4J580"/>
<feature type="region of interest" description="Disordered" evidence="1">
    <location>
        <begin position="1"/>
        <end position="26"/>
    </location>
</feature>
<evidence type="ECO:0000313" key="3">
    <source>
        <dbReference type="EMBL" id="CUG82349.1"/>
    </source>
</evidence>
<reference evidence="4" key="1">
    <citation type="submission" date="2015-09" db="EMBL/GenBank/DDBJ databases">
        <authorList>
            <consortium name="Pathogen Informatics"/>
        </authorList>
    </citation>
    <scope>NUCLEOTIDE SEQUENCE [LARGE SCALE GENOMIC DNA]</scope>
    <source>
        <strain evidence="4">Lake Konstanz</strain>
    </source>
</reference>
<evidence type="ECO:0000256" key="2">
    <source>
        <dbReference type="SAM" id="Phobius"/>
    </source>
</evidence>
<evidence type="ECO:0000313" key="4">
    <source>
        <dbReference type="Proteomes" id="UP000051952"/>
    </source>
</evidence>
<feature type="region of interest" description="Disordered" evidence="1">
    <location>
        <begin position="56"/>
        <end position="77"/>
    </location>
</feature>
<gene>
    <name evidence="3" type="ORF">BSAL_87070</name>
</gene>
<feature type="transmembrane region" description="Helical" evidence="2">
    <location>
        <begin position="31"/>
        <end position="52"/>
    </location>
</feature>